<keyword evidence="4" id="KW-1185">Reference proteome</keyword>
<keyword evidence="2" id="KW-1133">Transmembrane helix</keyword>
<dbReference type="EMBL" id="QCYY01001200">
    <property type="protein sequence ID" value="ROT79713.1"/>
    <property type="molecule type" value="Genomic_DNA"/>
</dbReference>
<accession>A0A423TTD5</accession>
<name>A0A423TTD5_PENVA</name>
<evidence type="ECO:0000313" key="4">
    <source>
        <dbReference type="Proteomes" id="UP000283509"/>
    </source>
</evidence>
<keyword evidence="2" id="KW-0812">Transmembrane</keyword>
<reference evidence="3 4" key="2">
    <citation type="submission" date="2019-01" db="EMBL/GenBank/DDBJ databases">
        <title>The decoding of complex shrimp genome reveals the adaptation for benthos swimmer, frequently molting mechanism and breeding impact on genome.</title>
        <authorList>
            <person name="Sun Y."/>
            <person name="Gao Y."/>
            <person name="Yu Y."/>
        </authorList>
    </citation>
    <scope>NUCLEOTIDE SEQUENCE [LARGE SCALE GENOMIC DNA]</scope>
    <source>
        <tissue evidence="3">Muscle</tissue>
    </source>
</reference>
<evidence type="ECO:0000256" key="1">
    <source>
        <dbReference type="SAM" id="MobiDB-lite"/>
    </source>
</evidence>
<protein>
    <submittedName>
        <fullName evidence="3">Uncharacterized protein</fullName>
    </submittedName>
</protein>
<organism evidence="3 4">
    <name type="scientific">Penaeus vannamei</name>
    <name type="common">Whiteleg shrimp</name>
    <name type="synonym">Litopenaeus vannamei</name>
    <dbReference type="NCBI Taxonomy" id="6689"/>
    <lineage>
        <taxon>Eukaryota</taxon>
        <taxon>Metazoa</taxon>
        <taxon>Ecdysozoa</taxon>
        <taxon>Arthropoda</taxon>
        <taxon>Crustacea</taxon>
        <taxon>Multicrustacea</taxon>
        <taxon>Malacostraca</taxon>
        <taxon>Eumalacostraca</taxon>
        <taxon>Eucarida</taxon>
        <taxon>Decapoda</taxon>
        <taxon>Dendrobranchiata</taxon>
        <taxon>Penaeoidea</taxon>
        <taxon>Penaeidae</taxon>
        <taxon>Penaeus</taxon>
    </lineage>
</organism>
<proteinExistence type="predicted"/>
<feature type="compositionally biased region" description="Pro residues" evidence="1">
    <location>
        <begin position="127"/>
        <end position="136"/>
    </location>
</feature>
<evidence type="ECO:0000313" key="3">
    <source>
        <dbReference type="EMBL" id="ROT79713.1"/>
    </source>
</evidence>
<gene>
    <name evidence="3" type="ORF">C7M84_001577</name>
</gene>
<comment type="caution">
    <text evidence="3">The sequence shown here is derived from an EMBL/GenBank/DDBJ whole genome shotgun (WGS) entry which is preliminary data.</text>
</comment>
<sequence length="178" mass="18400">MGSTNKMFYLGEGSENGSTPTEQPFPNAPFAEPPPTYAQSQATPKYLQAIPGRTHPLPSPQAPLPTVSGQVQAPAGHNVYRATAPAPSTSGVAGANYPRQPPVPSLIGSASYPGQLTGIQTGTNGPSAPPPPPPGLPAETNTRKKTTCMRVSGGIGVAVLVIWIIFRFCIRVAIDSST</sequence>
<feature type="compositionally biased region" description="Polar residues" evidence="1">
    <location>
        <begin position="112"/>
        <end position="124"/>
    </location>
</feature>
<dbReference type="OrthoDB" id="6367907at2759"/>
<feature type="transmembrane region" description="Helical" evidence="2">
    <location>
        <begin position="151"/>
        <end position="174"/>
    </location>
</feature>
<keyword evidence="2" id="KW-0472">Membrane</keyword>
<reference evidence="3 4" key="1">
    <citation type="submission" date="2018-04" db="EMBL/GenBank/DDBJ databases">
        <authorList>
            <person name="Zhang X."/>
            <person name="Yuan J."/>
            <person name="Li F."/>
            <person name="Xiang J."/>
        </authorList>
    </citation>
    <scope>NUCLEOTIDE SEQUENCE [LARGE SCALE GENOMIC DNA]</scope>
    <source>
        <tissue evidence="3">Muscle</tissue>
    </source>
</reference>
<evidence type="ECO:0000256" key="2">
    <source>
        <dbReference type="SAM" id="Phobius"/>
    </source>
</evidence>
<dbReference type="AlphaFoldDB" id="A0A423TTD5"/>
<dbReference type="Proteomes" id="UP000283509">
    <property type="component" value="Unassembled WGS sequence"/>
</dbReference>
<feature type="region of interest" description="Disordered" evidence="1">
    <location>
        <begin position="1"/>
        <end position="141"/>
    </location>
</feature>